<dbReference type="InParanoid" id="A0A165GGA1"/>
<evidence type="ECO:0000313" key="2">
    <source>
        <dbReference type="Proteomes" id="UP000077266"/>
    </source>
</evidence>
<reference evidence="1 2" key="1">
    <citation type="journal article" date="2016" name="Mol. Biol. Evol.">
        <title>Comparative Genomics of Early-Diverging Mushroom-Forming Fungi Provides Insights into the Origins of Lignocellulose Decay Capabilities.</title>
        <authorList>
            <person name="Nagy L.G."/>
            <person name="Riley R."/>
            <person name="Tritt A."/>
            <person name="Adam C."/>
            <person name="Daum C."/>
            <person name="Floudas D."/>
            <person name="Sun H."/>
            <person name="Yadav J.S."/>
            <person name="Pangilinan J."/>
            <person name="Larsson K.H."/>
            <person name="Matsuura K."/>
            <person name="Barry K."/>
            <person name="Labutti K."/>
            <person name="Kuo R."/>
            <person name="Ohm R.A."/>
            <person name="Bhattacharya S.S."/>
            <person name="Shirouzu T."/>
            <person name="Yoshinaga Y."/>
            <person name="Martin F.M."/>
            <person name="Grigoriev I.V."/>
            <person name="Hibbett D.S."/>
        </authorList>
    </citation>
    <scope>NUCLEOTIDE SEQUENCE [LARGE SCALE GENOMIC DNA]</scope>
    <source>
        <strain evidence="1 2">HHB12029</strain>
    </source>
</reference>
<accession>A0A165GGA1</accession>
<dbReference type="EMBL" id="KV426048">
    <property type="protein sequence ID" value="KZV90475.1"/>
    <property type="molecule type" value="Genomic_DNA"/>
</dbReference>
<organism evidence="1 2">
    <name type="scientific">Exidia glandulosa HHB12029</name>
    <dbReference type="NCBI Taxonomy" id="1314781"/>
    <lineage>
        <taxon>Eukaryota</taxon>
        <taxon>Fungi</taxon>
        <taxon>Dikarya</taxon>
        <taxon>Basidiomycota</taxon>
        <taxon>Agaricomycotina</taxon>
        <taxon>Agaricomycetes</taxon>
        <taxon>Auriculariales</taxon>
        <taxon>Exidiaceae</taxon>
        <taxon>Exidia</taxon>
    </lineage>
</organism>
<sequence length="364" mass="41022">MLRNSAITGYDIPGLRTNLVASLYADDTTVYLRESDSYATLLSILQVWQRAAGAKFNVAKTEIIPLGTPEFRERLIRTRLLCDGDTEIAAHIRIARDGEATRVLGTWPGNKVDGPGLWAPILEKITKKLDAWSKLNPTIDGRCTLVQIYVGGYTQYLTAAQGMPRSIELKINKIISDFIWAGTKRHPINIDTLRKSKDEGGKNLLDVAARNQAAYTVWLREYLSDEGARPTWAYLADVILALNARKADGIKTPLDARYNPFIQDWKPNNNKLPFILKSMMNVAKTFGVVADAPYVPDEVRLQVPIWSHFAREHPNASQHTKEARCLRKNHHVYLVDGLDELAELDNPHHTGENDCNCQNCQYDR</sequence>
<evidence type="ECO:0008006" key="3">
    <source>
        <dbReference type="Google" id="ProtNLM"/>
    </source>
</evidence>
<dbReference type="OrthoDB" id="2205812at2759"/>
<dbReference type="AlphaFoldDB" id="A0A165GGA1"/>
<proteinExistence type="predicted"/>
<gene>
    <name evidence="1" type="ORF">EXIGLDRAFT_616926</name>
</gene>
<dbReference type="STRING" id="1314781.A0A165GGA1"/>
<dbReference type="Proteomes" id="UP000077266">
    <property type="component" value="Unassembled WGS sequence"/>
</dbReference>
<keyword evidence="2" id="KW-1185">Reference proteome</keyword>
<evidence type="ECO:0000313" key="1">
    <source>
        <dbReference type="EMBL" id="KZV90475.1"/>
    </source>
</evidence>
<protein>
    <recommendedName>
        <fullName evidence="3">Reverse transcriptase domain-containing protein</fullName>
    </recommendedName>
</protein>
<name>A0A165GGA1_EXIGL</name>